<gene>
    <name evidence="1" type="primary">ABSGL_11012.1 scaffold 12038</name>
</gene>
<organism evidence="1">
    <name type="scientific">Absidia glauca</name>
    <name type="common">Pin mould</name>
    <dbReference type="NCBI Taxonomy" id="4829"/>
    <lineage>
        <taxon>Eukaryota</taxon>
        <taxon>Fungi</taxon>
        <taxon>Fungi incertae sedis</taxon>
        <taxon>Mucoromycota</taxon>
        <taxon>Mucoromycotina</taxon>
        <taxon>Mucoromycetes</taxon>
        <taxon>Mucorales</taxon>
        <taxon>Cunninghamellaceae</taxon>
        <taxon>Absidia</taxon>
    </lineage>
</organism>
<name>A0A163JWG0_ABSGL</name>
<evidence type="ECO:0000313" key="1">
    <source>
        <dbReference type="EMBL" id="SAM05146.1"/>
    </source>
</evidence>
<dbReference type="InParanoid" id="A0A163JWG0"/>
<keyword evidence="2" id="KW-1185">Reference proteome</keyword>
<evidence type="ECO:0000313" key="2">
    <source>
        <dbReference type="Proteomes" id="UP000078561"/>
    </source>
</evidence>
<protein>
    <submittedName>
        <fullName evidence="1">Uncharacterized protein</fullName>
    </submittedName>
</protein>
<sequence>MMLWRLGFWIDKWPILERLESVAILGLRVAIREAYNTNILQVWYFSIDSHFALLYVDFEERAIHLGYEKQGQLVTKMYNWKSFKARCTGAQARVFQCNEKRKEERESQLTVLKVSVIGFTWIRPRVGHFKSTMARESIMEWRVHLKKKFKGFPMFSHLKKFKTALKSDLRQWSSRHCHRRRRYRRRYRRSGSIVERNKRMMLKANVS</sequence>
<reference evidence="1" key="1">
    <citation type="submission" date="2016-04" db="EMBL/GenBank/DDBJ databases">
        <authorList>
            <person name="Evans L.H."/>
            <person name="Alamgir A."/>
            <person name="Owens N."/>
            <person name="Weber N.D."/>
            <person name="Virtaneva K."/>
            <person name="Barbian K."/>
            <person name="Babar A."/>
            <person name="Rosenke K."/>
        </authorList>
    </citation>
    <scope>NUCLEOTIDE SEQUENCE [LARGE SCALE GENOMIC DNA]</scope>
    <source>
        <strain evidence="1">CBS 101.48</strain>
    </source>
</reference>
<dbReference type="Proteomes" id="UP000078561">
    <property type="component" value="Unassembled WGS sequence"/>
</dbReference>
<accession>A0A163JWG0</accession>
<dbReference type="AlphaFoldDB" id="A0A163JWG0"/>
<dbReference type="EMBL" id="LT554419">
    <property type="protein sequence ID" value="SAM05146.1"/>
    <property type="molecule type" value="Genomic_DNA"/>
</dbReference>
<proteinExistence type="predicted"/>